<organism evidence="1 2">
    <name type="scientific">Nocardia aurantia</name>
    <dbReference type="NCBI Taxonomy" id="2585199"/>
    <lineage>
        <taxon>Bacteria</taxon>
        <taxon>Bacillati</taxon>
        <taxon>Actinomycetota</taxon>
        <taxon>Actinomycetes</taxon>
        <taxon>Mycobacteriales</taxon>
        <taxon>Nocardiaceae</taxon>
        <taxon>Nocardia</taxon>
    </lineage>
</organism>
<accession>A0A7K0DIP1</accession>
<dbReference type="AlphaFoldDB" id="A0A7K0DIP1"/>
<evidence type="ECO:0008006" key="3">
    <source>
        <dbReference type="Google" id="ProtNLM"/>
    </source>
</evidence>
<dbReference type="Pfam" id="PF13714">
    <property type="entry name" value="PEP_mutase"/>
    <property type="match status" value="1"/>
</dbReference>
<dbReference type="EMBL" id="WEGI01000002">
    <property type="protein sequence ID" value="MQY25663.1"/>
    <property type="molecule type" value="Genomic_DNA"/>
</dbReference>
<dbReference type="Gene3D" id="3.20.20.60">
    <property type="entry name" value="Phosphoenolpyruvate-binding domains"/>
    <property type="match status" value="1"/>
</dbReference>
<dbReference type="GO" id="GO:0003824">
    <property type="term" value="F:catalytic activity"/>
    <property type="evidence" value="ECO:0007669"/>
    <property type="project" value="InterPro"/>
</dbReference>
<name>A0A7K0DIP1_9NOCA</name>
<dbReference type="RefSeq" id="WP_153339439.1">
    <property type="nucleotide sequence ID" value="NZ_WEGI01000002.1"/>
</dbReference>
<protein>
    <recommendedName>
        <fullName evidence="3">Phosphonomutase</fullName>
    </recommendedName>
</protein>
<evidence type="ECO:0000313" key="1">
    <source>
        <dbReference type="EMBL" id="MQY25663.1"/>
    </source>
</evidence>
<dbReference type="PANTHER" id="PTHR42905:SF16">
    <property type="entry name" value="CARBOXYPHOSPHONOENOLPYRUVATE PHOSPHONOMUTASE-LIKE PROTEIN (AFU_ORTHOLOGUE AFUA_5G07230)"/>
    <property type="match status" value="1"/>
</dbReference>
<dbReference type="CDD" id="cd00377">
    <property type="entry name" value="ICL_PEPM"/>
    <property type="match status" value="1"/>
</dbReference>
<dbReference type="InterPro" id="IPR040442">
    <property type="entry name" value="Pyrv_kinase-like_dom_sf"/>
</dbReference>
<dbReference type="OrthoDB" id="9780430at2"/>
<sequence>MSARAETAVAFRELHRPGDPVVLPTVWDAWSANLVQQAGFRALTVGSHPLAASVGAQDGEGMAFEQVLERVREITAAVDIPVSVDSESGYGLEPARLVEGLLEAGAVGLNIEDTVHGEGDRLREPQEHADVVAGLRAAADAAGVPLVVNARTDLFLRGDGDPADRFDRAVARLLLAAEAGADVLYPIGRHDPATLARLTAALPLPVNAITSPEAGDRAQFAESGAARISFGPFLQYQLAAEAERLLRRWQDAPAT</sequence>
<dbReference type="SUPFAM" id="SSF51621">
    <property type="entry name" value="Phosphoenolpyruvate/pyruvate domain"/>
    <property type="match status" value="1"/>
</dbReference>
<keyword evidence="2" id="KW-1185">Reference proteome</keyword>
<dbReference type="InterPro" id="IPR015813">
    <property type="entry name" value="Pyrv/PenolPyrv_kinase-like_dom"/>
</dbReference>
<dbReference type="PANTHER" id="PTHR42905">
    <property type="entry name" value="PHOSPHOENOLPYRUVATE CARBOXYLASE"/>
    <property type="match status" value="1"/>
</dbReference>
<dbReference type="InterPro" id="IPR039556">
    <property type="entry name" value="ICL/PEPM"/>
</dbReference>
<comment type="caution">
    <text evidence="1">The sequence shown here is derived from an EMBL/GenBank/DDBJ whole genome shotgun (WGS) entry which is preliminary data.</text>
</comment>
<dbReference type="Proteomes" id="UP000431401">
    <property type="component" value="Unassembled WGS sequence"/>
</dbReference>
<gene>
    <name evidence="1" type="ORF">NRB56_12200</name>
</gene>
<reference evidence="1 2" key="1">
    <citation type="submission" date="2019-10" db="EMBL/GenBank/DDBJ databases">
        <title>Nocardia macrotermitis sp. nov. and Nocardia aurantia sp. nov., isolated from the gut of fungus growing-termite Macrotermes natalensis.</title>
        <authorList>
            <person name="Benndorf R."/>
            <person name="Schwitalla J."/>
            <person name="Martin K."/>
            <person name="De Beer W."/>
            <person name="Kaster A.-K."/>
            <person name="Vollmers J."/>
            <person name="Poulsen M."/>
            <person name="Beemelmanns C."/>
        </authorList>
    </citation>
    <scope>NUCLEOTIDE SEQUENCE [LARGE SCALE GENOMIC DNA]</scope>
    <source>
        <strain evidence="1 2">RB56</strain>
    </source>
</reference>
<proteinExistence type="predicted"/>
<evidence type="ECO:0000313" key="2">
    <source>
        <dbReference type="Proteomes" id="UP000431401"/>
    </source>
</evidence>